<dbReference type="Pfam" id="PF17127">
    <property type="entry name" value="DUF5106"/>
    <property type="match status" value="1"/>
</dbReference>
<dbReference type="Gene3D" id="3.40.30.10">
    <property type="entry name" value="Glutaredoxin"/>
    <property type="match status" value="1"/>
</dbReference>
<protein>
    <submittedName>
        <fullName evidence="2">DUF5106 domain-containing protein</fullName>
    </submittedName>
</protein>
<dbReference type="EMBL" id="JADIMJ010000013">
    <property type="protein sequence ID" value="MBO8453220.1"/>
    <property type="molecule type" value="Genomic_DNA"/>
</dbReference>
<feature type="domain" description="DUF5106" evidence="1">
    <location>
        <begin position="37"/>
        <end position="188"/>
    </location>
</feature>
<evidence type="ECO:0000259" key="1">
    <source>
        <dbReference type="Pfam" id="PF17127"/>
    </source>
</evidence>
<dbReference type="SUPFAM" id="SSF52833">
    <property type="entry name" value="Thioredoxin-like"/>
    <property type="match status" value="1"/>
</dbReference>
<dbReference type="InterPro" id="IPR033395">
    <property type="entry name" value="DUF5106"/>
</dbReference>
<feature type="non-terminal residue" evidence="2">
    <location>
        <position position="1"/>
    </location>
</feature>
<accession>A0A940IFT4</accession>
<organism evidence="2 3">
    <name type="scientific">Candidatus Cryptobacteroides gallistercoris</name>
    <dbReference type="NCBI Taxonomy" id="2840765"/>
    <lineage>
        <taxon>Bacteria</taxon>
        <taxon>Pseudomonadati</taxon>
        <taxon>Bacteroidota</taxon>
        <taxon>Bacteroidia</taxon>
        <taxon>Bacteroidales</taxon>
        <taxon>Candidatus Cryptobacteroides</taxon>
    </lineage>
</organism>
<dbReference type="AlphaFoldDB" id="A0A940IFT4"/>
<dbReference type="InterPro" id="IPR036249">
    <property type="entry name" value="Thioredoxin-like_sf"/>
</dbReference>
<reference evidence="2" key="2">
    <citation type="journal article" date="2021" name="PeerJ">
        <title>Extensive microbial diversity within the chicken gut microbiome revealed by metagenomics and culture.</title>
        <authorList>
            <person name="Gilroy R."/>
            <person name="Ravi A."/>
            <person name="Getino M."/>
            <person name="Pursley I."/>
            <person name="Horton D.L."/>
            <person name="Alikhan N.F."/>
            <person name="Baker D."/>
            <person name="Gharbi K."/>
            <person name="Hall N."/>
            <person name="Watson M."/>
            <person name="Adriaenssens E.M."/>
            <person name="Foster-Nyarko E."/>
            <person name="Jarju S."/>
            <person name="Secka A."/>
            <person name="Antonio M."/>
            <person name="Oren A."/>
            <person name="Chaudhuri R.R."/>
            <person name="La Ragione R."/>
            <person name="Hildebrand F."/>
            <person name="Pallen M.J."/>
        </authorList>
    </citation>
    <scope>NUCLEOTIDE SEQUENCE</scope>
    <source>
        <strain evidence="2">F1-3629</strain>
    </source>
</reference>
<gene>
    <name evidence="2" type="ORF">IAC07_00675</name>
</gene>
<evidence type="ECO:0000313" key="2">
    <source>
        <dbReference type="EMBL" id="MBO8453220.1"/>
    </source>
</evidence>
<sequence>GQMVAVLAVAAVCLLAGGCTSCGGGRGESRSGREVSGAQAVSRHFPKVTVPDMIASGPEAAEYAAEHWWDGFTDTSDTFFCDPAHVNGVPYAEVEQAFADYCPILESVSMTAARRSVSRLFSRAEAFERHDSSSTVFETLADLAEKYFYDPNSPLRNEDFYLPFVKGLSEHEGFSRPQRDIYAYTAEMCALNSTGEKAADFEFSDRNGNVHTLWGISAGYVLLFFSNPGCESCHGIIRALEESGEVRKLISEGRLAVVNIYIDEDIAAWLEYKDRYPDSWYNGCDPNLVIRTDMLYNVRAIPSLYILDKDKRVIMKDAPETKVLAFLKWLGNQCDS</sequence>
<proteinExistence type="predicted"/>
<evidence type="ECO:0000313" key="3">
    <source>
        <dbReference type="Proteomes" id="UP000771749"/>
    </source>
</evidence>
<reference evidence="2" key="1">
    <citation type="submission" date="2020-10" db="EMBL/GenBank/DDBJ databases">
        <authorList>
            <person name="Gilroy R."/>
        </authorList>
    </citation>
    <scope>NUCLEOTIDE SEQUENCE</scope>
    <source>
        <strain evidence="2">F1-3629</strain>
    </source>
</reference>
<dbReference type="Proteomes" id="UP000771749">
    <property type="component" value="Unassembled WGS sequence"/>
</dbReference>
<name>A0A940IFT4_9BACT</name>
<comment type="caution">
    <text evidence="2">The sequence shown here is derived from an EMBL/GenBank/DDBJ whole genome shotgun (WGS) entry which is preliminary data.</text>
</comment>